<dbReference type="PANTHER" id="PTHR43557:SF2">
    <property type="entry name" value="RIESKE DOMAIN-CONTAINING PROTEIN-RELATED"/>
    <property type="match status" value="1"/>
</dbReference>
<gene>
    <name evidence="7" type="ORF">RSO01_76900</name>
</gene>
<dbReference type="PRINTS" id="PR00368">
    <property type="entry name" value="FADPNR"/>
</dbReference>
<accession>A0A512NNK4</accession>
<dbReference type="InterPro" id="IPR036188">
    <property type="entry name" value="FAD/NAD-bd_sf"/>
</dbReference>
<comment type="caution">
    <text evidence="7">The sequence shown here is derived from an EMBL/GenBank/DDBJ whole genome shotgun (WGS) entry which is preliminary data.</text>
</comment>
<dbReference type="AlphaFoldDB" id="A0A512NNK4"/>
<dbReference type="GO" id="GO:0005737">
    <property type="term" value="C:cytoplasm"/>
    <property type="evidence" value="ECO:0007669"/>
    <property type="project" value="TreeGrafter"/>
</dbReference>
<sequence>MADPLVIIGAGQAASQLMASLAQDGFQGEICLVGDEPHLPYQRPPLSKKFLAGELALDRLYVKPAAFYEKAGSRLLLGQRAERIDRAGRAVLLADGSRLPYSTLVLATGSRPRELPLPGAFYLRNIADVDAIRGQLAPGKSLVVIGGGYIGLELAAVAMKLGVAVTVLEQAPRLMARGVGPVVSQFYARLHGEEGVVIRTGAMVRGLDGKRVVCEGAQYDADIVVVGAGAVPNVELAREAGLAVEDGIVIDAQCRTDDASIYAIGDCASQHHDLAGRRLRLESVHNALEQARIAAAAICGRKPPAVQVPWFWTDQYDVKMQMAGLSAGHDLAVVRGDAERGRSFAVFYLREGTLIAVDAINRAPEFMMSKQLIAERAKIDPARLGDEGVAMKDMRN</sequence>
<protein>
    <submittedName>
        <fullName evidence="7">Putative ferredoxin reductase</fullName>
    </submittedName>
</protein>
<dbReference type="PRINTS" id="PR00469">
    <property type="entry name" value="PNDRDTASEII"/>
</dbReference>
<evidence type="ECO:0000256" key="3">
    <source>
        <dbReference type="ARBA" id="ARBA00022827"/>
    </source>
</evidence>
<dbReference type="SUPFAM" id="SSF51905">
    <property type="entry name" value="FAD/NAD(P)-binding domain"/>
    <property type="match status" value="2"/>
</dbReference>
<dbReference type="InterPro" id="IPR023753">
    <property type="entry name" value="FAD/NAD-binding_dom"/>
</dbReference>
<dbReference type="Pfam" id="PF14759">
    <property type="entry name" value="Reductase_C"/>
    <property type="match status" value="1"/>
</dbReference>
<reference evidence="7 8" key="1">
    <citation type="submission" date="2019-07" db="EMBL/GenBank/DDBJ databases">
        <title>Whole genome shotgun sequence of Reyranella soli NBRC 108950.</title>
        <authorList>
            <person name="Hosoyama A."/>
            <person name="Uohara A."/>
            <person name="Ohji S."/>
            <person name="Ichikawa N."/>
        </authorList>
    </citation>
    <scope>NUCLEOTIDE SEQUENCE [LARGE SCALE GENOMIC DNA]</scope>
    <source>
        <strain evidence="7 8">NBRC 108950</strain>
    </source>
</reference>
<feature type="domain" description="FAD/NAD(P)-binding" evidence="5">
    <location>
        <begin position="5"/>
        <end position="291"/>
    </location>
</feature>
<dbReference type="EMBL" id="BKAJ01000168">
    <property type="protein sequence ID" value="GEP60524.1"/>
    <property type="molecule type" value="Genomic_DNA"/>
</dbReference>
<evidence type="ECO:0000313" key="7">
    <source>
        <dbReference type="EMBL" id="GEP60524.1"/>
    </source>
</evidence>
<dbReference type="InterPro" id="IPR028202">
    <property type="entry name" value="Reductase_C"/>
</dbReference>
<dbReference type="SUPFAM" id="SSF55424">
    <property type="entry name" value="FAD/NAD-linked reductases, dimerisation (C-terminal) domain"/>
    <property type="match status" value="1"/>
</dbReference>
<name>A0A512NNK4_9HYPH</name>
<proteinExistence type="predicted"/>
<feature type="domain" description="Reductase C-terminal" evidence="6">
    <location>
        <begin position="310"/>
        <end position="394"/>
    </location>
</feature>
<evidence type="ECO:0000313" key="8">
    <source>
        <dbReference type="Proteomes" id="UP000321058"/>
    </source>
</evidence>
<dbReference type="RefSeq" id="WP_147155868.1">
    <property type="nucleotide sequence ID" value="NZ_BKAJ01000168.1"/>
</dbReference>
<evidence type="ECO:0000256" key="4">
    <source>
        <dbReference type="ARBA" id="ARBA00023002"/>
    </source>
</evidence>
<dbReference type="InterPro" id="IPR050446">
    <property type="entry name" value="FAD-oxidoreductase/Apoptosis"/>
</dbReference>
<evidence type="ECO:0000256" key="2">
    <source>
        <dbReference type="ARBA" id="ARBA00022630"/>
    </source>
</evidence>
<dbReference type="InterPro" id="IPR016156">
    <property type="entry name" value="FAD/NAD-linked_Rdtase_dimer_sf"/>
</dbReference>
<organism evidence="7 8">
    <name type="scientific">Reyranella soli</name>
    <dbReference type="NCBI Taxonomy" id="1230389"/>
    <lineage>
        <taxon>Bacteria</taxon>
        <taxon>Pseudomonadati</taxon>
        <taxon>Pseudomonadota</taxon>
        <taxon>Alphaproteobacteria</taxon>
        <taxon>Hyphomicrobiales</taxon>
        <taxon>Reyranellaceae</taxon>
        <taxon>Reyranella</taxon>
    </lineage>
</organism>
<comment type="cofactor">
    <cofactor evidence="1">
        <name>FAD</name>
        <dbReference type="ChEBI" id="CHEBI:57692"/>
    </cofactor>
</comment>
<keyword evidence="3" id="KW-0274">FAD</keyword>
<dbReference type="Gene3D" id="3.50.50.60">
    <property type="entry name" value="FAD/NAD(P)-binding domain"/>
    <property type="match status" value="2"/>
</dbReference>
<keyword evidence="2" id="KW-0285">Flavoprotein</keyword>
<keyword evidence="4" id="KW-0560">Oxidoreductase</keyword>
<keyword evidence="8" id="KW-1185">Reference proteome</keyword>
<dbReference type="OrthoDB" id="7809559at2"/>
<dbReference type="Pfam" id="PF07992">
    <property type="entry name" value="Pyr_redox_2"/>
    <property type="match status" value="1"/>
</dbReference>
<evidence type="ECO:0000259" key="5">
    <source>
        <dbReference type="Pfam" id="PF07992"/>
    </source>
</evidence>
<dbReference type="Gene3D" id="3.30.390.30">
    <property type="match status" value="1"/>
</dbReference>
<dbReference type="PANTHER" id="PTHR43557">
    <property type="entry name" value="APOPTOSIS-INDUCING FACTOR 1"/>
    <property type="match status" value="1"/>
</dbReference>
<dbReference type="Proteomes" id="UP000321058">
    <property type="component" value="Unassembled WGS sequence"/>
</dbReference>
<evidence type="ECO:0000259" key="6">
    <source>
        <dbReference type="Pfam" id="PF14759"/>
    </source>
</evidence>
<evidence type="ECO:0000256" key="1">
    <source>
        <dbReference type="ARBA" id="ARBA00001974"/>
    </source>
</evidence>
<dbReference type="GO" id="GO:0016651">
    <property type="term" value="F:oxidoreductase activity, acting on NAD(P)H"/>
    <property type="evidence" value="ECO:0007669"/>
    <property type="project" value="TreeGrafter"/>
</dbReference>